<accession>A0A5C5G6T6</accession>
<dbReference type="FunFam" id="1.20.1250.20:FF:000026">
    <property type="entry name" value="MFS quinate transporter QutD"/>
    <property type="match status" value="1"/>
</dbReference>
<keyword evidence="5 9" id="KW-1133">Transmembrane helix</keyword>
<evidence type="ECO:0000313" key="11">
    <source>
        <dbReference type="EMBL" id="TNY24084.1"/>
    </source>
</evidence>
<dbReference type="PROSITE" id="PS51257">
    <property type="entry name" value="PROKAR_LIPOPROTEIN"/>
    <property type="match status" value="1"/>
</dbReference>
<comment type="subcellular location">
    <subcellularLocation>
        <location evidence="1">Membrane</location>
        <topology evidence="1">Multi-pass membrane protein</topology>
    </subcellularLocation>
</comment>
<dbReference type="InterPro" id="IPR020846">
    <property type="entry name" value="MFS_dom"/>
</dbReference>
<dbReference type="PROSITE" id="PS00216">
    <property type="entry name" value="SUGAR_TRANSPORT_1"/>
    <property type="match status" value="1"/>
</dbReference>
<feature type="domain" description="Major facilitator superfamily (MFS) profile" evidence="10">
    <location>
        <begin position="20"/>
        <end position="465"/>
    </location>
</feature>
<dbReference type="PROSITE" id="PS50850">
    <property type="entry name" value="MFS"/>
    <property type="match status" value="1"/>
</dbReference>
<dbReference type="InterPro" id="IPR005828">
    <property type="entry name" value="MFS_sugar_transport-like"/>
</dbReference>
<evidence type="ECO:0000256" key="1">
    <source>
        <dbReference type="ARBA" id="ARBA00004141"/>
    </source>
</evidence>
<evidence type="ECO:0000256" key="8">
    <source>
        <dbReference type="RuleBase" id="RU003346"/>
    </source>
</evidence>
<keyword evidence="3 8" id="KW-0813">Transport</keyword>
<reference evidence="11 12" key="1">
    <citation type="submission" date="2019-03" db="EMBL/GenBank/DDBJ databases">
        <title>Rhodosporidium diobovatum UCD-FST 08-225 genome sequencing, assembly, and annotation.</title>
        <authorList>
            <person name="Fakankun I.U."/>
            <person name="Fristensky B."/>
            <person name="Levin D.B."/>
        </authorList>
    </citation>
    <scope>NUCLEOTIDE SEQUENCE [LARGE SCALE GENOMIC DNA]</scope>
    <source>
        <strain evidence="11 12">UCD-FST 08-225</strain>
    </source>
</reference>
<dbReference type="STRING" id="5288.A0A5C5G6T6"/>
<dbReference type="GO" id="GO:0005351">
    <property type="term" value="F:carbohydrate:proton symporter activity"/>
    <property type="evidence" value="ECO:0007669"/>
    <property type="project" value="TreeGrafter"/>
</dbReference>
<feature type="transmembrane region" description="Helical" evidence="9">
    <location>
        <begin position="376"/>
        <end position="400"/>
    </location>
</feature>
<evidence type="ECO:0000256" key="4">
    <source>
        <dbReference type="ARBA" id="ARBA00022692"/>
    </source>
</evidence>
<dbReference type="InterPro" id="IPR003663">
    <property type="entry name" value="Sugar/inositol_transpt"/>
</dbReference>
<dbReference type="Gene3D" id="1.20.1250.20">
    <property type="entry name" value="MFS general substrate transporter like domains"/>
    <property type="match status" value="1"/>
</dbReference>
<feature type="transmembrane region" description="Helical" evidence="9">
    <location>
        <begin position="60"/>
        <end position="80"/>
    </location>
</feature>
<keyword evidence="6 9" id="KW-0472">Membrane</keyword>
<protein>
    <submittedName>
        <fullName evidence="11">General substrate transporter</fullName>
    </submittedName>
</protein>
<dbReference type="InterPro" id="IPR050360">
    <property type="entry name" value="MFS_Sugar_Transporters"/>
</dbReference>
<feature type="transmembrane region" description="Helical" evidence="9">
    <location>
        <begin position="21"/>
        <end position="40"/>
    </location>
</feature>
<evidence type="ECO:0000256" key="7">
    <source>
        <dbReference type="ARBA" id="ARBA00049119"/>
    </source>
</evidence>
<name>A0A5C5G6T6_9BASI</name>
<evidence type="ECO:0000256" key="6">
    <source>
        <dbReference type="ARBA" id="ARBA00023136"/>
    </source>
</evidence>
<keyword evidence="4 9" id="KW-0812">Transmembrane</keyword>
<evidence type="ECO:0000259" key="10">
    <source>
        <dbReference type="PROSITE" id="PS50850"/>
    </source>
</evidence>
<evidence type="ECO:0000313" key="12">
    <source>
        <dbReference type="Proteomes" id="UP000311382"/>
    </source>
</evidence>
<comment type="caution">
    <text evidence="11">The sequence shown here is derived from an EMBL/GenBank/DDBJ whole genome shotgun (WGS) entry which is preliminary data.</text>
</comment>
<dbReference type="EMBL" id="SOZI01000005">
    <property type="protein sequence ID" value="TNY24084.1"/>
    <property type="molecule type" value="Genomic_DNA"/>
</dbReference>
<gene>
    <name evidence="11" type="ORF">DMC30DRAFT_346429</name>
</gene>
<dbReference type="InterPro" id="IPR036259">
    <property type="entry name" value="MFS_trans_sf"/>
</dbReference>
<dbReference type="NCBIfam" id="TIGR00879">
    <property type="entry name" value="SP"/>
    <property type="match status" value="1"/>
</dbReference>
<feature type="transmembrane region" description="Helical" evidence="9">
    <location>
        <begin position="89"/>
        <end position="107"/>
    </location>
</feature>
<sequence>MAARDQRSLLKRFTTNTYVAGALPTIGGIMFGCDISSMSAQLSNPYYLRQFKNPDSDLQGGITAAMPAGSFGGALINSWLSDRIGRKKCIMLSGWIWVIGCAIQAAAPNVPALVAGRVIAGLGVGIASAIVTVYQAEITKPSVRGRIVSIQQLSITIGIFLQYFCQYGCSFIEGDASFRLPWALQIIPGLILGTLMMIFPESPRWLMDKGREDEALQILADVHGMGNKDDELVQIEYLEIKEQIALDQQSAKSYLDLLKPDVRRRVFLGMSEQMWSQLTGMMIVYVMQSAGLQGRRSELIASSVQYSLNVIFTFPGMWLIDRVGRRPLMFFGALAMATWLALVGGLQAGLGHEVTGAEAAATTTWKVDGHPSGRNAIIVFSYLFVCSFAVSWGPCSWTYASEIFPTKVRGKAVSFATATNWVFNFALAYATPPAFRDQQWRTYFIYFAFNIAAAIHIFFMFPETKGRTLEEMEEVFAHNAFTAWRVPPSVGKKTLADLEQCVI</sequence>
<comment type="similarity">
    <text evidence="2 8">Belongs to the major facilitator superfamily. Sugar transporter (TC 2.A.1.1) family.</text>
</comment>
<comment type="catalytic activity">
    <reaction evidence="7">
        <text>myo-inositol(out) + H(+)(out) = myo-inositol(in) + H(+)(in)</text>
        <dbReference type="Rhea" id="RHEA:60364"/>
        <dbReference type="ChEBI" id="CHEBI:15378"/>
        <dbReference type="ChEBI" id="CHEBI:17268"/>
    </reaction>
</comment>
<feature type="transmembrane region" description="Helical" evidence="9">
    <location>
        <begin position="113"/>
        <end position="134"/>
    </location>
</feature>
<feature type="transmembrane region" description="Helical" evidence="9">
    <location>
        <begin position="180"/>
        <end position="199"/>
    </location>
</feature>
<dbReference type="PANTHER" id="PTHR48022">
    <property type="entry name" value="PLASTIDIC GLUCOSE TRANSPORTER 4"/>
    <property type="match status" value="1"/>
</dbReference>
<dbReference type="PANTHER" id="PTHR48022:SF7">
    <property type="entry name" value="MAJOR FACILITATOR SUPERFAMILY (MFS) PROFILE DOMAIN-CONTAINING PROTEIN-RELATED"/>
    <property type="match status" value="1"/>
</dbReference>
<dbReference type="GO" id="GO:0016020">
    <property type="term" value="C:membrane"/>
    <property type="evidence" value="ECO:0007669"/>
    <property type="project" value="UniProtKB-SubCell"/>
</dbReference>
<evidence type="ECO:0000256" key="2">
    <source>
        <dbReference type="ARBA" id="ARBA00010992"/>
    </source>
</evidence>
<dbReference type="SUPFAM" id="SSF103473">
    <property type="entry name" value="MFS general substrate transporter"/>
    <property type="match status" value="1"/>
</dbReference>
<dbReference type="PROSITE" id="PS00217">
    <property type="entry name" value="SUGAR_TRANSPORT_2"/>
    <property type="match status" value="1"/>
</dbReference>
<dbReference type="Proteomes" id="UP000311382">
    <property type="component" value="Unassembled WGS sequence"/>
</dbReference>
<evidence type="ECO:0000256" key="9">
    <source>
        <dbReference type="SAM" id="Phobius"/>
    </source>
</evidence>
<proteinExistence type="inferred from homology"/>
<evidence type="ECO:0000256" key="5">
    <source>
        <dbReference type="ARBA" id="ARBA00022989"/>
    </source>
</evidence>
<dbReference type="OrthoDB" id="4142200at2759"/>
<dbReference type="CDD" id="cd17356">
    <property type="entry name" value="MFS_HXT"/>
    <property type="match status" value="1"/>
</dbReference>
<feature type="transmembrane region" description="Helical" evidence="9">
    <location>
        <begin position="443"/>
        <end position="462"/>
    </location>
</feature>
<dbReference type="Pfam" id="PF00083">
    <property type="entry name" value="Sugar_tr"/>
    <property type="match status" value="1"/>
</dbReference>
<dbReference type="PRINTS" id="PR00171">
    <property type="entry name" value="SUGRTRNSPORT"/>
</dbReference>
<dbReference type="InterPro" id="IPR005829">
    <property type="entry name" value="Sugar_transporter_CS"/>
</dbReference>
<keyword evidence="12" id="KW-1185">Reference proteome</keyword>
<feature type="transmembrane region" description="Helical" evidence="9">
    <location>
        <begin position="327"/>
        <end position="346"/>
    </location>
</feature>
<feature type="transmembrane region" description="Helical" evidence="9">
    <location>
        <begin position="412"/>
        <end position="431"/>
    </location>
</feature>
<evidence type="ECO:0000256" key="3">
    <source>
        <dbReference type="ARBA" id="ARBA00022448"/>
    </source>
</evidence>
<dbReference type="AlphaFoldDB" id="A0A5C5G6T6"/>
<organism evidence="11 12">
    <name type="scientific">Rhodotorula diobovata</name>
    <dbReference type="NCBI Taxonomy" id="5288"/>
    <lineage>
        <taxon>Eukaryota</taxon>
        <taxon>Fungi</taxon>
        <taxon>Dikarya</taxon>
        <taxon>Basidiomycota</taxon>
        <taxon>Pucciniomycotina</taxon>
        <taxon>Microbotryomycetes</taxon>
        <taxon>Sporidiobolales</taxon>
        <taxon>Sporidiobolaceae</taxon>
        <taxon>Rhodotorula</taxon>
    </lineage>
</organism>